<gene>
    <name evidence="1" type="ORF">HNQ80_003661</name>
</gene>
<dbReference type="RefSeq" id="WP_184312037.1">
    <property type="nucleotide sequence ID" value="NZ_JACHEN010000025.1"/>
</dbReference>
<name>A0A841KYZ3_9FIRM</name>
<dbReference type="GO" id="GO:0005840">
    <property type="term" value="C:ribosome"/>
    <property type="evidence" value="ECO:0007669"/>
    <property type="project" value="UniProtKB-KW"/>
</dbReference>
<evidence type="ECO:0000313" key="2">
    <source>
        <dbReference type="Proteomes" id="UP000579281"/>
    </source>
</evidence>
<keyword evidence="1" id="KW-0687">Ribonucleoprotein</keyword>
<dbReference type="EMBL" id="JACHEN010000025">
    <property type="protein sequence ID" value="MBB6217538.1"/>
    <property type="molecule type" value="Genomic_DNA"/>
</dbReference>
<dbReference type="Proteomes" id="UP000579281">
    <property type="component" value="Unassembled WGS sequence"/>
</dbReference>
<reference evidence="1 2" key="1">
    <citation type="submission" date="2020-08" db="EMBL/GenBank/DDBJ databases">
        <title>Genomic Encyclopedia of Type Strains, Phase IV (KMG-IV): sequencing the most valuable type-strain genomes for metagenomic binning, comparative biology and taxonomic classification.</title>
        <authorList>
            <person name="Goeker M."/>
        </authorList>
    </citation>
    <scope>NUCLEOTIDE SEQUENCE [LARGE SCALE GENOMIC DNA]</scope>
    <source>
        <strain evidence="1 2">DSM 103526</strain>
    </source>
</reference>
<keyword evidence="2" id="KW-1185">Reference proteome</keyword>
<dbReference type="AlphaFoldDB" id="A0A841KYZ3"/>
<keyword evidence="1" id="KW-0689">Ribosomal protein</keyword>
<organism evidence="1 2">
    <name type="scientific">Anaerosolibacter carboniphilus</name>
    <dbReference type="NCBI Taxonomy" id="1417629"/>
    <lineage>
        <taxon>Bacteria</taxon>
        <taxon>Bacillati</taxon>
        <taxon>Bacillota</taxon>
        <taxon>Clostridia</taxon>
        <taxon>Peptostreptococcales</taxon>
        <taxon>Thermotaleaceae</taxon>
        <taxon>Anaerosolibacter</taxon>
    </lineage>
</organism>
<comment type="caution">
    <text evidence="1">The sequence shown here is derived from an EMBL/GenBank/DDBJ whole genome shotgun (WGS) entry which is preliminary data.</text>
</comment>
<evidence type="ECO:0000313" key="1">
    <source>
        <dbReference type="EMBL" id="MBB6217538.1"/>
    </source>
</evidence>
<proteinExistence type="predicted"/>
<sequence>MDDFQEALEQFSQAQQNFSYADPDHIDIATYQLKAAEMKMDTVLSRMKRFEKCKQCQGMHWREHDCLSCPLDRAIEEVAKKENDHQAAATAQ</sequence>
<accession>A0A841KYZ3</accession>
<protein>
    <submittedName>
        <fullName evidence="1">Ribosomal protein L32</fullName>
    </submittedName>
</protein>